<comment type="similarity">
    <text evidence="2">Belongs to the CbiQ family.</text>
</comment>
<protein>
    <recommendedName>
        <fullName evidence="9">Cobalt transport protein</fullName>
    </recommendedName>
</protein>
<feature type="transmembrane region" description="Helical" evidence="6">
    <location>
        <begin position="51"/>
        <end position="68"/>
    </location>
</feature>
<organism evidence="7 8">
    <name type="scientific">Methylotenera oryzisoli</name>
    <dbReference type="NCBI Taxonomy" id="2080758"/>
    <lineage>
        <taxon>Bacteria</taxon>
        <taxon>Pseudomonadati</taxon>
        <taxon>Pseudomonadota</taxon>
        <taxon>Betaproteobacteria</taxon>
        <taxon>Nitrosomonadales</taxon>
        <taxon>Methylophilaceae</taxon>
        <taxon>Methylotenera</taxon>
    </lineage>
</organism>
<keyword evidence="5 6" id="KW-0472">Membrane</keyword>
<evidence type="ECO:0000256" key="4">
    <source>
        <dbReference type="ARBA" id="ARBA00022989"/>
    </source>
</evidence>
<evidence type="ECO:0000256" key="5">
    <source>
        <dbReference type="ARBA" id="ARBA00023136"/>
    </source>
</evidence>
<comment type="caution">
    <text evidence="7">The sequence shown here is derived from an EMBL/GenBank/DDBJ whole genome shotgun (WGS) entry which is preliminary data.</text>
</comment>
<evidence type="ECO:0000313" key="7">
    <source>
        <dbReference type="EMBL" id="TFW71705.1"/>
    </source>
</evidence>
<evidence type="ECO:0000256" key="1">
    <source>
        <dbReference type="ARBA" id="ARBA00004141"/>
    </source>
</evidence>
<dbReference type="OrthoDB" id="8565556at2"/>
<dbReference type="EMBL" id="PQVH01000008">
    <property type="protein sequence ID" value="TFW71705.1"/>
    <property type="molecule type" value="Genomic_DNA"/>
</dbReference>
<dbReference type="Pfam" id="PF02361">
    <property type="entry name" value="CbiQ"/>
    <property type="match status" value="1"/>
</dbReference>
<reference evidence="7 8" key="1">
    <citation type="submission" date="2018-02" db="EMBL/GenBank/DDBJ databases">
        <title>A novel lanthanide dependent methylotroph, Methylotenera sp. La3113.</title>
        <authorList>
            <person name="Lv H."/>
            <person name="Tani A."/>
        </authorList>
    </citation>
    <scope>NUCLEOTIDE SEQUENCE [LARGE SCALE GENOMIC DNA]</scope>
    <source>
        <strain evidence="7 8">La3113</strain>
    </source>
</reference>
<dbReference type="RefSeq" id="WP_135277330.1">
    <property type="nucleotide sequence ID" value="NZ_PQVH01000008.1"/>
</dbReference>
<comment type="subcellular location">
    <subcellularLocation>
        <location evidence="1">Membrane</location>
        <topology evidence="1">Multi-pass membrane protein</topology>
    </subcellularLocation>
</comment>
<keyword evidence="4 6" id="KW-1133">Transmembrane helix</keyword>
<feature type="transmembrane region" description="Helical" evidence="6">
    <location>
        <begin position="191"/>
        <end position="208"/>
    </location>
</feature>
<keyword evidence="3 6" id="KW-0812">Transmembrane</keyword>
<name>A0A4Y9VRQ1_9PROT</name>
<dbReference type="AlphaFoldDB" id="A0A4Y9VRQ1"/>
<dbReference type="GO" id="GO:0005886">
    <property type="term" value="C:plasma membrane"/>
    <property type="evidence" value="ECO:0007669"/>
    <property type="project" value="UniProtKB-ARBA"/>
</dbReference>
<dbReference type="Proteomes" id="UP000297706">
    <property type="component" value="Unassembled WGS sequence"/>
</dbReference>
<feature type="transmembrane region" description="Helical" evidence="6">
    <location>
        <begin position="6"/>
        <end position="39"/>
    </location>
</feature>
<feature type="transmembrane region" description="Helical" evidence="6">
    <location>
        <begin position="88"/>
        <end position="107"/>
    </location>
</feature>
<evidence type="ECO:0000256" key="3">
    <source>
        <dbReference type="ARBA" id="ARBA00022692"/>
    </source>
</evidence>
<keyword evidence="8" id="KW-1185">Reference proteome</keyword>
<evidence type="ECO:0000256" key="6">
    <source>
        <dbReference type="SAM" id="Phobius"/>
    </source>
</evidence>
<sequence>MHPFVKLLLFFLLLLAASVMGALQLMALLLVVCIMALRLQCKDFLTTLKRMRWFFVSIFLIYALGTPGELLPRFPFSVAPSYEGLQLGLLQISRLIIALATLTVLLATSTKAELMLALHVLLKPLRYLGLDVERFSLRLLLTLNYVDEFASKAKASFSFHHIDDIHRELAAIPTKDVVVFEQEPFNLTDKIAMVLILFILMVMIVMRFV</sequence>
<gene>
    <name evidence="7" type="ORF">C3Y98_06365</name>
</gene>
<accession>A0A4Y9VRQ1</accession>
<evidence type="ECO:0008006" key="9">
    <source>
        <dbReference type="Google" id="ProtNLM"/>
    </source>
</evidence>
<proteinExistence type="inferred from homology"/>
<evidence type="ECO:0000256" key="2">
    <source>
        <dbReference type="ARBA" id="ARBA00008564"/>
    </source>
</evidence>
<evidence type="ECO:0000313" key="8">
    <source>
        <dbReference type="Proteomes" id="UP000297706"/>
    </source>
</evidence>
<dbReference type="InterPro" id="IPR003339">
    <property type="entry name" value="ABC/ECF_trnsptr_transmembrane"/>
</dbReference>